<dbReference type="EMBL" id="CP034462">
    <property type="protein sequence ID" value="QBM90987.1"/>
    <property type="molecule type" value="Genomic_DNA"/>
</dbReference>
<feature type="transmembrane region" description="Helical" evidence="2">
    <location>
        <begin position="181"/>
        <end position="200"/>
    </location>
</feature>
<protein>
    <submittedName>
        <fullName evidence="3">Spo7-like protein</fullName>
    </submittedName>
</protein>
<accession>A0A4P6XTP1</accession>
<dbReference type="GO" id="GO:0004721">
    <property type="term" value="F:phosphoprotein phosphatase activity"/>
    <property type="evidence" value="ECO:0007669"/>
    <property type="project" value="TreeGrafter"/>
</dbReference>
<dbReference type="PANTHER" id="PTHR28249">
    <property type="entry name" value="SPORULATION-SPECIFIC PROTEIN SPO7"/>
    <property type="match status" value="1"/>
</dbReference>
<feature type="transmembrane region" description="Helical" evidence="2">
    <location>
        <begin position="206"/>
        <end position="229"/>
    </location>
</feature>
<keyword evidence="4" id="KW-1185">Reference proteome</keyword>
<dbReference type="STRING" id="2163413.A0A4P6XTP1"/>
<evidence type="ECO:0000256" key="2">
    <source>
        <dbReference type="SAM" id="Phobius"/>
    </source>
</evidence>
<gene>
    <name evidence="3" type="primary">MPUL0G00270</name>
    <name evidence="3" type="ORF">METSCH_G00270</name>
</gene>
<dbReference type="AlphaFoldDB" id="A0A4P6XTP1"/>
<reference evidence="4" key="1">
    <citation type="submission" date="2019-03" db="EMBL/GenBank/DDBJ databases">
        <title>Snf2 controls pulcherriminic acid biosynthesis and connects pigmentation and antifungal activity of the yeast Metschnikowia pulcherrima.</title>
        <authorList>
            <person name="Gore-Lloyd D."/>
            <person name="Sumann I."/>
            <person name="Brachmann A.O."/>
            <person name="Schneeberger K."/>
            <person name="Ortiz-Merino R.A."/>
            <person name="Moreno-Beltran M."/>
            <person name="Schlaefli M."/>
            <person name="Kirner P."/>
            <person name="Santos Kron A."/>
            <person name="Wolfe K.H."/>
            <person name="Piel J."/>
            <person name="Ahrens C.H."/>
            <person name="Henk D."/>
            <person name="Freimoser F.M."/>
        </authorList>
    </citation>
    <scope>NUCLEOTIDE SEQUENCE [LARGE SCALE GENOMIC DNA]</scope>
    <source>
        <strain evidence="4">APC 1.2</strain>
    </source>
</reference>
<dbReference type="Pfam" id="PF03907">
    <property type="entry name" value="Spo7"/>
    <property type="match status" value="1"/>
</dbReference>
<dbReference type="GO" id="GO:0071595">
    <property type="term" value="C:Nem1-Spo7 phosphatase complex"/>
    <property type="evidence" value="ECO:0007669"/>
    <property type="project" value="TreeGrafter"/>
</dbReference>
<dbReference type="PANTHER" id="PTHR28249:SF1">
    <property type="entry name" value="SPORULATION-SPECIFIC PROTEIN SPO7"/>
    <property type="match status" value="1"/>
</dbReference>
<feature type="compositionally biased region" description="Pro residues" evidence="1">
    <location>
        <begin position="1"/>
        <end position="10"/>
    </location>
</feature>
<dbReference type="Proteomes" id="UP000292447">
    <property type="component" value="Chromosome VII"/>
</dbReference>
<keyword evidence="2" id="KW-0812">Transmembrane</keyword>
<sequence>MDAPSTPPTPALSLSDFDEENPHQSAGHVRSGPDPLFSKEFPATSDLNEPQLILRHNKNHLMALRPPACPSLAESPLLSDKLNVVFYSSALELESQLPARLKAARRKPRAGLGSLSPLTTSRPKKTPRRKSRTASEAFLEGNQGGGYTSTPATGKIFRNLLILEESLRQQVAQQRTLRRKYMTFLAALLLVIASISYHLYFGRSNGYVQVFLQLLWLLLVVTLLLYHLLGEYQKTIVLPRKFLLSTNKGLRQLNVRLVKTRSSFTNRAADLARELGLFLCTMALNFCHAVSPLMIRNPNSRLEIWLVSGQLRCQPRFGLNDVKLVLVPRSFNTDIREGWELYRDEFWIKEGIRRRDYLLDFTRPAVDEKRAREKRNKRKLSVALRPSLSEHNLDTLDSLSPEPTPPEL</sequence>
<evidence type="ECO:0000313" key="4">
    <source>
        <dbReference type="Proteomes" id="UP000292447"/>
    </source>
</evidence>
<proteinExistence type="predicted"/>
<keyword evidence="2" id="KW-0472">Membrane</keyword>
<feature type="region of interest" description="Disordered" evidence="1">
    <location>
        <begin position="102"/>
        <end position="137"/>
    </location>
</feature>
<feature type="compositionally biased region" description="Basic residues" evidence="1">
    <location>
        <begin position="122"/>
        <end position="132"/>
    </location>
</feature>
<feature type="region of interest" description="Disordered" evidence="1">
    <location>
        <begin position="1"/>
        <end position="42"/>
    </location>
</feature>
<keyword evidence="2" id="KW-1133">Transmembrane helix</keyword>
<dbReference type="GO" id="GO:0019888">
    <property type="term" value="F:protein phosphatase regulator activity"/>
    <property type="evidence" value="ECO:0007669"/>
    <property type="project" value="InterPro"/>
</dbReference>
<name>A0A4P6XTP1_9ASCO</name>
<evidence type="ECO:0000313" key="3">
    <source>
        <dbReference type="EMBL" id="QBM90987.1"/>
    </source>
</evidence>
<evidence type="ECO:0000256" key="1">
    <source>
        <dbReference type="SAM" id="MobiDB-lite"/>
    </source>
</evidence>
<dbReference type="GO" id="GO:0006998">
    <property type="term" value="P:nuclear envelope organization"/>
    <property type="evidence" value="ECO:0007669"/>
    <property type="project" value="TreeGrafter"/>
</dbReference>
<organism evidence="3 4">
    <name type="scientific">Metschnikowia aff. pulcherrima</name>
    <dbReference type="NCBI Taxonomy" id="2163413"/>
    <lineage>
        <taxon>Eukaryota</taxon>
        <taxon>Fungi</taxon>
        <taxon>Dikarya</taxon>
        <taxon>Ascomycota</taxon>
        <taxon>Saccharomycotina</taxon>
        <taxon>Pichiomycetes</taxon>
        <taxon>Metschnikowiaceae</taxon>
        <taxon>Metschnikowia</taxon>
    </lineage>
</organism>
<dbReference type="InterPro" id="IPR005605">
    <property type="entry name" value="Spo7"/>
</dbReference>